<dbReference type="GO" id="GO:0031410">
    <property type="term" value="C:cytoplasmic vesicle"/>
    <property type="evidence" value="ECO:0007669"/>
    <property type="project" value="UniProtKB-SubCell"/>
</dbReference>
<protein>
    <recommendedName>
        <fullName evidence="12">Novel acetylcholine receptor chaperone</fullName>
    </recommendedName>
</protein>
<dbReference type="GO" id="GO:0005778">
    <property type="term" value="C:peroxisomal membrane"/>
    <property type="evidence" value="ECO:0007669"/>
    <property type="project" value="UniProtKB-SubCell"/>
</dbReference>
<dbReference type="GO" id="GO:2000010">
    <property type="term" value="P:positive regulation of protein localization to cell surface"/>
    <property type="evidence" value="ECO:0007669"/>
    <property type="project" value="TreeGrafter"/>
</dbReference>
<evidence type="ECO:0000256" key="2">
    <source>
        <dbReference type="ARBA" id="ARBA00004541"/>
    </source>
</evidence>
<evidence type="ECO:0000313" key="13">
    <source>
        <dbReference type="EMBL" id="KER30523.1"/>
    </source>
</evidence>
<name>A0A074ZSX4_OPIVI</name>
<evidence type="ECO:0000313" key="14">
    <source>
        <dbReference type="Proteomes" id="UP000054324"/>
    </source>
</evidence>
<dbReference type="CTD" id="20327316"/>
<keyword evidence="7" id="KW-1133">Transmembrane helix</keyword>
<keyword evidence="10" id="KW-0143">Chaperone</keyword>
<dbReference type="GO" id="GO:0051131">
    <property type="term" value="P:chaperone-mediated protein complex assembly"/>
    <property type="evidence" value="ECO:0007669"/>
    <property type="project" value="TreeGrafter"/>
</dbReference>
<keyword evidence="5" id="KW-0812">Transmembrane</keyword>
<keyword evidence="6" id="KW-0256">Endoplasmic reticulum</keyword>
<dbReference type="GO" id="GO:0005789">
    <property type="term" value="C:endoplasmic reticulum membrane"/>
    <property type="evidence" value="ECO:0007669"/>
    <property type="project" value="UniProtKB-SubCell"/>
</dbReference>
<proteinExistence type="inferred from homology"/>
<evidence type="ECO:0000256" key="11">
    <source>
        <dbReference type="ARBA" id="ARBA00023329"/>
    </source>
</evidence>
<evidence type="ECO:0000256" key="6">
    <source>
        <dbReference type="ARBA" id="ARBA00022824"/>
    </source>
</evidence>
<dbReference type="InterPro" id="IPR032808">
    <property type="entry name" value="DoxX"/>
</dbReference>
<evidence type="ECO:0000256" key="12">
    <source>
        <dbReference type="ARBA" id="ARBA00024424"/>
    </source>
</evidence>
<dbReference type="PANTHER" id="PTHR13163:SF0">
    <property type="entry name" value="NOVEL ACETYLCHOLINE RECEPTOR CHAPERONE"/>
    <property type="match status" value="1"/>
</dbReference>
<dbReference type="KEGG" id="ovi:T265_13148"/>
<comment type="subcellular location">
    <subcellularLocation>
        <location evidence="2">Cytoplasmic vesicle</location>
    </subcellularLocation>
    <subcellularLocation>
        <location evidence="1">Endoplasmic reticulum membrane</location>
        <topology evidence="1">Multi-pass membrane protein</topology>
    </subcellularLocation>
    <subcellularLocation>
        <location evidence="3">Peroxisome membrane</location>
        <topology evidence="3">Multi-pass membrane protein</topology>
    </subcellularLocation>
</comment>
<dbReference type="EMBL" id="KL596659">
    <property type="protein sequence ID" value="KER30523.1"/>
    <property type="molecule type" value="Genomic_DNA"/>
</dbReference>
<dbReference type="Pfam" id="PF07681">
    <property type="entry name" value="DoxX"/>
    <property type="match status" value="1"/>
</dbReference>
<evidence type="ECO:0000256" key="8">
    <source>
        <dbReference type="ARBA" id="ARBA00023136"/>
    </source>
</evidence>
<dbReference type="Proteomes" id="UP000054324">
    <property type="component" value="Unassembled WGS sequence"/>
</dbReference>
<sequence length="201" mass="22405">MSNTALTAISLCLGICFIFFGTLKLAPIFSEELYRSMRKIFVKTYESFPLKNWVGWNPSPHVIRRVYGSVEVVGGILLLIGSSLLQDISAGGLLCLMLFNLFSIWNSQGDPKDASNSIVFGLLLTCWFVIRAQLVQNAQQTSAENYDAALKSEVRRRIGLLRKGLAEMQELSDRDNRTGNSDPVDESGEVFHSAQDHVKKD</sequence>
<evidence type="ECO:0000256" key="10">
    <source>
        <dbReference type="ARBA" id="ARBA00023186"/>
    </source>
</evidence>
<keyword evidence="14" id="KW-1185">Reference proteome</keyword>
<evidence type="ECO:0000256" key="9">
    <source>
        <dbReference type="ARBA" id="ARBA00023140"/>
    </source>
</evidence>
<keyword evidence="11" id="KW-0968">Cytoplasmic vesicle</keyword>
<dbReference type="AlphaFoldDB" id="A0A074ZSX4"/>
<dbReference type="GeneID" id="20327316"/>
<evidence type="ECO:0000256" key="1">
    <source>
        <dbReference type="ARBA" id="ARBA00004477"/>
    </source>
</evidence>
<gene>
    <name evidence="13" type="ORF">T265_13148</name>
</gene>
<evidence type="ECO:0000256" key="5">
    <source>
        <dbReference type="ARBA" id="ARBA00022692"/>
    </source>
</evidence>
<keyword evidence="8" id="KW-0472">Membrane</keyword>
<organism evidence="13 14">
    <name type="scientific">Opisthorchis viverrini</name>
    <name type="common">Southeast Asian liver fluke</name>
    <dbReference type="NCBI Taxonomy" id="6198"/>
    <lineage>
        <taxon>Eukaryota</taxon>
        <taxon>Metazoa</taxon>
        <taxon>Spiralia</taxon>
        <taxon>Lophotrochozoa</taxon>
        <taxon>Platyhelminthes</taxon>
        <taxon>Trematoda</taxon>
        <taxon>Digenea</taxon>
        <taxon>Opisthorchiida</taxon>
        <taxon>Opisthorchiata</taxon>
        <taxon>Opisthorchiidae</taxon>
        <taxon>Opisthorchis</taxon>
    </lineage>
</organism>
<comment type="similarity">
    <text evidence="4">Belongs to the DoxX family.</text>
</comment>
<dbReference type="OrthoDB" id="432685at2759"/>
<dbReference type="RefSeq" id="XP_009165719.1">
    <property type="nucleotide sequence ID" value="XM_009167455.1"/>
</dbReference>
<dbReference type="PANTHER" id="PTHR13163">
    <property type="entry name" value="SPINAL CORD EXPRESSION PROTEIN 4"/>
    <property type="match status" value="1"/>
</dbReference>
<keyword evidence="9" id="KW-0576">Peroxisome</keyword>
<evidence type="ECO:0000256" key="3">
    <source>
        <dbReference type="ARBA" id="ARBA00004585"/>
    </source>
</evidence>
<reference evidence="13 14" key="1">
    <citation type="submission" date="2013-11" db="EMBL/GenBank/DDBJ databases">
        <title>Opisthorchis viverrini - life in the bile duct.</title>
        <authorList>
            <person name="Young N.D."/>
            <person name="Nagarajan N."/>
            <person name="Lin S.J."/>
            <person name="Korhonen P.K."/>
            <person name="Jex A.R."/>
            <person name="Hall R.S."/>
            <person name="Safavi-Hemami H."/>
            <person name="Kaewkong W."/>
            <person name="Bertrand D."/>
            <person name="Gao S."/>
            <person name="Seet Q."/>
            <person name="Wongkham S."/>
            <person name="Teh B.T."/>
            <person name="Wongkham C."/>
            <person name="Intapan P.M."/>
            <person name="Maleewong W."/>
            <person name="Yang X."/>
            <person name="Hu M."/>
            <person name="Wang Z."/>
            <person name="Hofmann A."/>
            <person name="Sternberg P.W."/>
            <person name="Tan P."/>
            <person name="Wang J."/>
            <person name="Gasser R.B."/>
        </authorList>
    </citation>
    <scope>NUCLEOTIDE SEQUENCE [LARGE SCALE GENOMIC DNA]</scope>
</reference>
<accession>A0A074ZSX4</accession>
<evidence type="ECO:0000256" key="7">
    <source>
        <dbReference type="ARBA" id="ARBA00022989"/>
    </source>
</evidence>
<evidence type="ECO:0000256" key="4">
    <source>
        <dbReference type="ARBA" id="ARBA00006679"/>
    </source>
</evidence>
<dbReference type="InterPro" id="IPR040399">
    <property type="entry name" value="TMEM35A/B"/>
</dbReference>